<evidence type="ECO:0000313" key="9">
    <source>
        <dbReference type="EMBL" id="KAF7391619.1"/>
    </source>
</evidence>
<evidence type="ECO:0000256" key="4">
    <source>
        <dbReference type="ARBA" id="ARBA00022692"/>
    </source>
</evidence>
<keyword evidence="7 8" id="KW-0472">Membrane</keyword>
<evidence type="ECO:0000256" key="7">
    <source>
        <dbReference type="ARBA" id="ARBA00023136"/>
    </source>
</evidence>
<evidence type="ECO:0000256" key="8">
    <source>
        <dbReference type="RuleBase" id="RU367002"/>
    </source>
</evidence>
<evidence type="ECO:0000256" key="6">
    <source>
        <dbReference type="ARBA" id="ARBA00022989"/>
    </source>
</evidence>
<protein>
    <recommendedName>
        <fullName evidence="8">Membrane magnesium transporter</fullName>
    </recommendedName>
</protein>
<feature type="transmembrane region" description="Helical" evidence="8">
    <location>
        <begin position="12"/>
        <end position="31"/>
    </location>
</feature>
<accession>A0A834JRI4</accession>
<gene>
    <name evidence="9" type="ORF">HZH68_011162</name>
</gene>
<comment type="caution">
    <text evidence="9">The sequence shown here is derived from an EMBL/GenBank/DDBJ whole genome shotgun (WGS) entry which is preliminary data.</text>
</comment>
<evidence type="ECO:0000256" key="2">
    <source>
        <dbReference type="ARBA" id="ARBA00006109"/>
    </source>
</evidence>
<name>A0A834JRI4_VESGE</name>
<dbReference type="GO" id="GO:0072546">
    <property type="term" value="C:EMC complex"/>
    <property type="evidence" value="ECO:0007669"/>
    <property type="project" value="UniProtKB-UniRule"/>
</dbReference>
<dbReference type="Proteomes" id="UP000617340">
    <property type="component" value="Unassembled WGS sequence"/>
</dbReference>
<dbReference type="AlphaFoldDB" id="A0A834JRI4"/>
<comment type="similarity">
    <text evidence="2 8">Belongs to the membrane magnesium transporter (TC 1.A.67) family.</text>
</comment>
<keyword evidence="8" id="KW-0333">Golgi apparatus</keyword>
<comment type="subcellular location">
    <subcellularLocation>
        <location evidence="1">Endoplasmic reticulum membrane</location>
        <topology evidence="1">Multi-pass membrane protein</topology>
    </subcellularLocation>
    <subcellularLocation>
        <location evidence="8">Golgi apparatus membrane</location>
        <topology evidence="8">Multi-pass membrane protein</topology>
    </subcellularLocation>
    <subcellularLocation>
        <location evidence="8">Early endosome membrane</location>
        <topology evidence="8">Multi-pass membrane protein</topology>
    </subcellularLocation>
</comment>
<dbReference type="Gene3D" id="1.20.140.150">
    <property type="match status" value="1"/>
</dbReference>
<dbReference type="PANTHER" id="PTHR21181:SF7">
    <property type="entry name" value="ER MEMBRANE PROTEIN COMPLEX SUBUNIT 5"/>
    <property type="match status" value="1"/>
</dbReference>
<keyword evidence="5 8" id="KW-0256">Endoplasmic reticulum</keyword>
<evidence type="ECO:0000313" key="10">
    <source>
        <dbReference type="Proteomes" id="UP000617340"/>
    </source>
</evidence>
<dbReference type="EMBL" id="JACSDZ010000011">
    <property type="protein sequence ID" value="KAF7391619.1"/>
    <property type="molecule type" value="Genomic_DNA"/>
</dbReference>
<dbReference type="Pfam" id="PF10270">
    <property type="entry name" value="MMgT"/>
    <property type="match status" value="1"/>
</dbReference>
<dbReference type="GO" id="GO:0031901">
    <property type="term" value="C:early endosome membrane"/>
    <property type="evidence" value="ECO:0007669"/>
    <property type="project" value="UniProtKB-SubCell"/>
</dbReference>
<comment type="subunit">
    <text evidence="3">Component of the ER membrane protein complex (EMC).</text>
</comment>
<sequence>MGKSRNGKAAVILTLIAFIFVVIAFTTPNWLETDGKLENPTFRKIATTMHKFITFLGVISMLHAAYSAAQHRSYLRITEQEFTTLPIDILIQGIVSLFIVMYGVMYIAGDFKEIRAVVDLENKSWETLRNLPSFQIFNHRGKSLSPDYI</sequence>
<keyword evidence="6 8" id="KW-1133">Transmembrane helix</keyword>
<feature type="transmembrane region" description="Helical" evidence="8">
    <location>
        <begin position="52"/>
        <end position="69"/>
    </location>
</feature>
<keyword evidence="8" id="KW-0967">Endosome</keyword>
<keyword evidence="8" id="KW-0460">Magnesium</keyword>
<evidence type="ECO:0000256" key="5">
    <source>
        <dbReference type="ARBA" id="ARBA00022824"/>
    </source>
</evidence>
<reference evidence="9" key="1">
    <citation type="journal article" date="2020" name="G3 (Bethesda)">
        <title>High-Quality Assemblies for Three Invasive Social Wasps from the &lt;i&gt;Vespula&lt;/i&gt; Genus.</title>
        <authorList>
            <person name="Harrop T.W.R."/>
            <person name="Guhlin J."/>
            <person name="McLaughlin G.M."/>
            <person name="Permina E."/>
            <person name="Stockwell P."/>
            <person name="Gilligan J."/>
            <person name="Le Lec M.F."/>
            <person name="Gruber M.A.M."/>
            <person name="Quinn O."/>
            <person name="Lovegrove M."/>
            <person name="Duncan E.J."/>
            <person name="Remnant E.J."/>
            <person name="Van Eeckhoven J."/>
            <person name="Graham B."/>
            <person name="Knapp R.A."/>
            <person name="Langford K.W."/>
            <person name="Kronenberg Z."/>
            <person name="Press M.O."/>
            <person name="Eacker S.M."/>
            <person name="Wilson-Rankin E.E."/>
            <person name="Purcell J."/>
            <person name="Lester P.J."/>
            <person name="Dearden P.K."/>
        </authorList>
    </citation>
    <scope>NUCLEOTIDE SEQUENCE</scope>
    <source>
        <strain evidence="9">Linc-1</strain>
    </source>
</reference>
<keyword evidence="10" id="KW-1185">Reference proteome</keyword>
<keyword evidence="4 8" id="KW-0812">Transmembrane</keyword>
<proteinExistence type="inferred from homology"/>
<evidence type="ECO:0000256" key="1">
    <source>
        <dbReference type="ARBA" id="ARBA00004477"/>
    </source>
</evidence>
<dbReference type="GO" id="GO:0000139">
    <property type="term" value="C:Golgi membrane"/>
    <property type="evidence" value="ECO:0007669"/>
    <property type="project" value="UniProtKB-SubCell"/>
</dbReference>
<evidence type="ECO:0000256" key="3">
    <source>
        <dbReference type="ARBA" id="ARBA00011276"/>
    </source>
</evidence>
<feature type="transmembrane region" description="Helical" evidence="8">
    <location>
        <begin position="89"/>
        <end position="108"/>
    </location>
</feature>
<organism evidence="9 10">
    <name type="scientific">Vespula germanica</name>
    <name type="common">German yellow jacket</name>
    <name type="synonym">Paravespula germanica</name>
    <dbReference type="NCBI Taxonomy" id="30212"/>
    <lineage>
        <taxon>Eukaryota</taxon>
        <taxon>Metazoa</taxon>
        <taxon>Ecdysozoa</taxon>
        <taxon>Arthropoda</taxon>
        <taxon>Hexapoda</taxon>
        <taxon>Insecta</taxon>
        <taxon>Pterygota</taxon>
        <taxon>Neoptera</taxon>
        <taxon>Endopterygota</taxon>
        <taxon>Hymenoptera</taxon>
        <taxon>Apocrita</taxon>
        <taxon>Aculeata</taxon>
        <taxon>Vespoidea</taxon>
        <taxon>Vespidae</taxon>
        <taxon>Vespinae</taxon>
        <taxon>Vespula</taxon>
    </lineage>
</organism>
<comment type="caution">
    <text evidence="8">Lacks conserved residue(s) required for the propagation of feature annotation.</text>
</comment>
<dbReference type="GO" id="GO:0022890">
    <property type="term" value="F:inorganic cation transmembrane transporter activity"/>
    <property type="evidence" value="ECO:0007669"/>
    <property type="project" value="TreeGrafter"/>
</dbReference>
<comment type="function">
    <text evidence="8">Part of the endoplasmic reticulum membrane protein complex (EMC) that enables the energy-independent insertion into endoplasmic reticulum membranes of newly synthesized membrane proteins. May be involved in Mg(2+) transport.</text>
</comment>
<dbReference type="InterPro" id="IPR018937">
    <property type="entry name" value="MMgT"/>
</dbReference>
<keyword evidence="8" id="KW-0813">Transport</keyword>
<dbReference type="GO" id="GO:0005886">
    <property type="term" value="C:plasma membrane"/>
    <property type="evidence" value="ECO:0007669"/>
    <property type="project" value="TreeGrafter"/>
</dbReference>
<dbReference type="PANTHER" id="PTHR21181">
    <property type="match status" value="1"/>
</dbReference>